<dbReference type="SUPFAM" id="SSF48452">
    <property type="entry name" value="TPR-like"/>
    <property type="match status" value="1"/>
</dbReference>
<evidence type="ECO:0008006" key="6">
    <source>
        <dbReference type="Google" id="ProtNLM"/>
    </source>
</evidence>
<keyword evidence="2" id="KW-0175">Coiled coil</keyword>
<evidence type="ECO:0000313" key="5">
    <source>
        <dbReference type="Proteomes" id="UP000626109"/>
    </source>
</evidence>
<dbReference type="EMBL" id="CAJNNW010003993">
    <property type="protein sequence ID" value="CAE8645973.1"/>
    <property type="molecule type" value="Genomic_DNA"/>
</dbReference>
<feature type="non-terminal residue" evidence="4">
    <location>
        <position position="1"/>
    </location>
</feature>
<accession>A0A813I6Y5</accession>
<feature type="compositionally biased region" description="Basic and acidic residues" evidence="3">
    <location>
        <begin position="185"/>
        <end position="194"/>
    </location>
</feature>
<dbReference type="AlphaFoldDB" id="A0A813I6Y5"/>
<feature type="compositionally biased region" description="Basic and acidic residues" evidence="3">
    <location>
        <begin position="213"/>
        <end position="222"/>
    </location>
</feature>
<dbReference type="GO" id="GO:0003713">
    <property type="term" value="F:transcription coactivator activity"/>
    <property type="evidence" value="ECO:0007669"/>
    <property type="project" value="TreeGrafter"/>
</dbReference>
<dbReference type="PANTHER" id="PTHR46007:SF8">
    <property type="entry name" value="C2H2-TYPE DOMAIN-CONTAINING PROTEIN"/>
    <property type="match status" value="1"/>
</dbReference>
<feature type="compositionally biased region" description="Low complexity" evidence="3">
    <location>
        <begin position="432"/>
        <end position="451"/>
    </location>
</feature>
<proteinExistence type="predicted"/>
<evidence type="ECO:0000256" key="3">
    <source>
        <dbReference type="SAM" id="MobiDB-lite"/>
    </source>
</evidence>
<dbReference type="Proteomes" id="UP000626109">
    <property type="component" value="Unassembled WGS sequence"/>
</dbReference>
<feature type="coiled-coil region" evidence="2">
    <location>
        <begin position="547"/>
        <end position="577"/>
    </location>
</feature>
<feature type="compositionally biased region" description="Low complexity" evidence="3">
    <location>
        <begin position="344"/>
        <end position="353"/>
    </location>
</feature>
<reference evidence="4" key="1">
    <citation type="submission" date="2021-02" db="EMBL/GenBank/DDBJ databases">
        <authorList>
            <person name="Dougan E. K."/>
            <person name="Rhodes N."/>
            <person name="Thang M."/>
            <person name="Chan C."/>
        </authorList>
    </citation>
    <scope>NUCLEOTIDE SEQUENCE</scope>
</reference>
<evidence type="ECO:0000256" key="2">
    <source>
        <dbReference type="SAM" id="Coils"/>
    </source>
</evidence>
<dbReference type="PROSITE" id="PS50005">
    <property type="entry name" value="TPR"/>
    <property type="match status" value="1"/>
</dbReference>
<comment type="caution">
    <text evidence="4">The sequence shown here is derived from an EMBL/GenBank/DDBJ whole genome shotgun (WGS) entry which is preliminary data.</text>
</comment>
<feature type="region of interest" description="Disordered" evidence="3">
    <location>
        <begin position="710"/>
        <end position="736"/>
    </location>
</feature>
<keyword evidence="1" id="KW-0802">TPR repeat</keyword>
<dbReference type="InterPro" id="IPR011990">
    <property type="entry name" value="TPR-like_helical_dom_sf"/>
</dbReference>
<feature type="region of interest" description="Disordered" evidence="3">
    <location>
        <begin position="183"/>
        <end position="236"/>
    </location>
</feature>
<protein>
    <recommendedName>
        <fullName evidence="6">TPR domain-containing protein</fullName>
    </recommendedName>
</protein>
<feature type="compositionally biased region" description="Low complexity" evidence="3">
    <location>
        <begin position="404"/>
        <end position="423"/>
    </location>
</feature>
<feature type="compositionally biased region" description="Low complexity" evidence="3">
    <location>
        <begin position="369"/>
        <end position="394"/>
    </location>
</feature>
<feature type="repeat" description="TPR" evidence="1">
    <location>
        <begin position="584"/>
        <end position="617"/>
    </location>
</feature>
<dbReference type="GO" id="GO:0016592">
    <property type="term" value="C:mediator complex"/>
    <property type="evidence" value="ECO:0007669"/>
    <property type="project" value="TreeGrafter"/>
</dbReference>
<dbReference type="InterPro" id="IPR051647">
    <property type="entry name" value="Mediator_comp_sub12"/>
</dbReference>
<name>A0A813I6Y5_POLGL</name>
<feature type="region of interest" description="Disordered" evidence="3">
    <location>
        <begin position="344"/>
        <end position="482"/>
    </location>
</feature>
<organism evidence="4 5">
    <name type="scientific">Polarella glacialis</name>
    <name type="common">Dinoflagellate</name>
    <dbReference type="NCBI Taxonomy" id="89957"/>
    <lineage>
        <taxon>Eukaryota</taxon>
        <taxon>Sar</taxon>
        <taxon>Alveolata</taxon>
        <taxon>Dinophyceae</taxon>
        <taxon>Suessiales</taxon>
        <taxon>Suessiaceae</taxon>
        <taxon>Polarella</taxon>
    </lineage>
</organism>
<gene>
    <name evidence="4" type="ORF">PGLA2088_LOCUS4387</name>
</gene>
<dbReference type="PANTHER" id="PTHR46007">
    <property type="entry name" value="MEDIATOR OF RNA POLYMERASE II TRANSCRIPTION SUBUNIT 12"/>
    <property type="match status" value="1"/>
</dbReference>
<dbReference type="GO" id="GO:0045944">
    <property type="term" value="P:positive regulation of transcription by RNA polymerase II"/>
    <property type="evidence" value="ECO:0007669"/>
    <property type="project" value="TreeGrafter"/>
</dbReference>
<evidence type="ECO:0000256" key="1">
    <source>
        <dbReference type="PROSITE-ProRule" id="PRU00339"/>
    </source>
</evidence>
<evidence type="ECO:0000313" key="4">
    <source>
        <dbReference type="EMBL" id="CAE8645973.1"/>
    </source>
</evidence>
<feature type="compositionally biased region" description="Low complexity" evidence="3">
    <location>
        <begin position="195"/>
        <end position="206"/>
    </location>
</feature>
<dbReference type="Gene3D" id="1.25.40.10">
    <property type="entry name" value="Tetratricopeptide repeat domain"/>
    <property type="match status" value="1"/>
</dbReference>
<sequence length="736" mass="79571">VASQTMACERQEVEEALQHCQHKLGAEEASAAEAASSAAAAVARAERLQVALVAAQSTEVAEASEAAVQAAVAERAACVAAGLHRQLLSQESEVSHLEAWLGEEVEVAQAWQDSREELAVELTHCSRHAESFGTRAEELQLALHAQARRADELQGVLGEETRRADELQRALLEASSSSEQLQAFLKKDNSERQQQRQQQEQQQQQQSLALTALRDRHSHEEVGAAQQARETLDKLEASQRSQFEHLHRSCEAALGGLPLEFFQEVRQKSMSLRESEATKSAEREGGISLREGCLVAEQYAAILDAVAGCVSSLLRENTQLQDANRALAPKQHLLVLSVGKNISNNNNKSSVRSTKAAGASGLQPESPGAAAALSDSESLASGSAALRRPGSDSASAEEDSGEKQQQQQHQQQQQQHQQQQQQQKGGDSCGVNFNSNDNHNNNNNSNNGNNNIESISGGSEAGTAVSCHNRGTGGTGGDGPELSRQLWAVRQELAASREENRQVLSARRRVQQDTHVKTESRVSLLVSQCEDAGWQAHRLQSELTDQGRSHQEDVRKLRAEILRLEQQQQQAQHYEEAFPLLCRVLVLAYIGLAAQSLGRTETAMEAYSQAVQQDPLLHVCHANLASLHSYSKDAARRLDPTCVAYVELDIEIHMAACSADCATTGGVFAEPDPAPIVRADSGRRRVVAPVPSACIVALPPISAFLRNLQNESDDSRGGGGNKAASEAADSEEELLL</sequence>
<dbReference type="InterPro" id="IPR019734">
    <property type="entry name" value="TPR_rpt"/>
</dbReference>